<dbReference type="PANTHER" id="PTHR44591:SF3">
    <property type="entry name" value="RESPONSE REGULATORY DOMAIN-CONTAINING PROTEIN"/>
    <property type="match status" value="1"/>
</dbReference>
<dbReference type="InterPro" id="IPR011006">
    <property type="entry name" value="CheY-like_superfamily"/>
</dbReference>
<feature type="region of interest" description="Disordered" evidence="3">
    <location>
        <begin position="1"/>
        <end position="34"/>
    </location>
</feature>
<dbReference type="EMBL" id="JAEQNA010000001">
    <property type="protein sequence ID" value="MBL0419395.1"/>
    <property type="molecule type" value="Genomic_DNA"/>
</dbReference>
<dbReference type="InterPro" id="IPR001789">
    <property type="entry name" value="Sig_transdc_resp-reg_receiver"/>
</dbReference>
<evidence type="ECO:0000256" key="2">
    <source>
        <dbReference type="PROSITE-ProRule" id="PRU00169"/>
    </source>
</evidence>
<dbReference type="SMART" id="SM00448">
    <property type="entry name" value="REC"/>
    <property type="match status" value="1"/>
</dbReference>
<organism evidence="5 6">
    <name type="scientific">Ramlibacter aurantiacus</name>
    <dbReference type="NCBI Taxonomy" id="2801330"/>
    <lineage>
        <taxon>Bacteria</taxon>
        <taxon>Pseudomonadati</taxon>
        <taxon>Pseudomonadota</taxon>
        <taxon>Betaproteobacteria</taxon>
        <taxon>Burkholderiales</taxon>
        <taxon>Comamonadaceae</taxon>
        <taxon>Ramlibacter</taxon>
    </lineage>
</organism>
<dbReference type="AlphaFoldDB" id="A0A936ZLE9"/>
<dbReference type="Gene3D" id="3.40.50.2300">
    <property type="match status" value="1"/>
</dbReference>
<dbReference type="PANTHER" id="PTHR44591">
    <property type="entry name" value="STRESS RESPONSE REGULATOR PROTEIN 1"/>
    <property type="match status" value="1"/>
</dbReference>
<dbReference type="GO" id="GO:0000160">
    <property type="term" value="P:phosphorelay signal transduction system"/>
    <property type="evidence" value="ECO:0007669"/>
    <property type="project" value="InterPro"/>
</dbReference>
<dbReference type="PROSITE" id="PS50110">
    <property type="entry name" value="RESPONSE_REGULATORY"/>
    <property type="match status" value="1"/>
</dbReference>
<feature type="domain" description="Response regulatory" evidence="4">
    <location>
        <begin position="33"/>
        <end position="149"/>
    </location>
</feature>
<evidence type="ECO:0000259" key="4">
    <source>
        <dbReference type="PROSITE" id="PS50110"/>
    </source>
</evidence>
<evidence type="ECO:0000313" key="6">
    <source>
        <dbReference type="Proteomes" id="UP000613011"/>
    </source>
</evidence>
<keyword evidence="1 2" id="KW-0597">Phosphoprotein</keyword>
<dbReference type="Proteomes" id="UP000613011">
    <property type="component" value="Unassembled WGS sequence"/>
</dbReference>
<dbReference type="Pfam" id="PF00072">
    <property type="entry name" value="Response_reg"/>
    <property type="match status" value="1"/>
</dbReference>
<sequence>MSDNPNHPDSQRPGRDPQPADAARSTAPGQPAHVLVVDDNRDAADTLVDILMLSGFTASAAYDGASGLQALQQQPPQAVLLDIGLPDLDGHEVCRRIRALPLSPQPVVLALTGWGQEKDRERTAAAGFDGHLTKPADPTHIMELLGKLLPR</sequence>
<gene>
    <name evidence="5" type="ORF">JI739_03440</name>
</gene>
<dbReference type="SUPFAM" id="SSF52172">
    <property type="entry name" value="CheY-like"/>
    <property type="match status" value="1"/>
</dbReference>
<evidence type="ECO:0000256" key="3">
    <source>
        <dbReference type="SAM" id="MobiDB-lite"/>
    </source>
</evidence>
<comment type="caution">
    <text evidence="5">The sequence shown here is derived from an EMBL/GenBank/DDBJ whole genome shotgun (WGS) entry which is preliminary data.</text>
</comment>
<reference evidence="5" key="1">
    <citation type="submission" date="2021-01" db="EMBL/GenBank/DDBJ databases">
        <title>Ramlibacter sp. strain AW1 16S ribosomal RNA gene Genome sequencing and assembly.</title>
        <authorList>
            <person name="Kang M."/>
        </authorList>
    </citation>
    <scope>NUCLEOTIDE SEQUENCE</scope>
    <source>
        <strain evidence="5">AW1</strain>
    </source>
</reference>
<feature type="modified residue" description="4-aspartylphosphate" evidence="2">
    <location>
        <position position="82"/>
    </location>
</feature>
<dbReference type="RefSeq" id="WP_201682432.1">
    <property type="nucleotide sequence ID" value="NZ_JAEQNA010000001.1"/>
</dbReference>
<evidence type="ECO:0000256" key="1">
    <source>
        <dbReference type="ARBA" id="ARBA00022553"/>
    </source>
</evidence>
<keyword evidence="6" id="KW-1185">Reference proteome</keyword>
<accession>A0A936ZLE9</accession>
<protein>
    <submittedName>
        <fullName evidence="5">Response regulator</fullName>
    </submittedName>
</protein>
<proteinExistence type="predicted"/>
<dbReference type="InterPro" id="IPR050595">
    <property type="entry name" value="Bact_response_regulator"/>
</dbReference>
<name>A0A936ZLE9_9BURK</name>
<evidence type="ECO:0000313" key="5">
    <source>
        <dbReference type="EMBL" id="MBL0419395.1"/>
    </source>
</evidence>